<keyword evidence="3" id="KW-1185">Reference proteome</keyword>
<keyword evidence="1" id="KW-0175">Coiled coil</keyword>
<evidence type="ECO:0000313" key="3">
    <source>
        <dbReference type="Proteomes" id="UP001459277"/>
    </source>
</evidence>
<organism evidence="2 3">
    <name type="scientific">Lithocarpus litseifolius</name>
    <dbReference type="NCBI Taxonomy" id="425828"/>
    <lineage>
        <taxon>Eukaryota</taxon>
        <taxon>Viridiplantae</taxon>
        <taxon>Streptophyta</taxon>
        <taxon>Embryophyta</taxon>
        <taxon>Tracheophyta</taxon>
        <taxon>Spermatophyta</taxon>
        <taxon>Magnoliopsida</taxon>
        <taxon>eudicotyledons</taxon>
        <taxon>Gunneridae</taxon>
        <taxon>Pentapetalae</taxon>
        <taxon>rosids</taxon>
        <taxon>fabids</taxon>
        <taxon>Fagales</taxon>
        <taxon>Fagaceae</taxon>
        <taxon>Lithocarpus</taxon>
    </lineage>
</organism>
<dbReference type="EMBL" id="JAZDWU010000009">
    <property type="protein sequence ID" value="KAK9990592.1"/>
    <property type="molecule type" value="Genomic_DNA"/>
</dbReference>
<name>A0AAW2BZ59_9ROSI</name>
<protein>
    <submittedName>
        <fullName evidence="2">Uncharacterized protein</fullName>
    </submittedName>
</protein>
<dbReference type="AlphaFoldDB" id="A0AAW2BZ59"/>
<comment type="caution">
    <text evidence="2">The sequence shown here is derived from an EMBL/GenBank/DDBJ whole genome shotgun (WGS) entry which is preliminary data.</text>
</comment>
<dbReference type="Proteomes" id="UP001459277">
    <property type="component" value="Unassembled WGS sequence"/>
</dbReference>
<feature type="coiled-coil region" evidence="1">
    <location>
        <begin position="54"/>
        <end position="81"/>
    </location>
</feature>
<evidence type="ECO:0000256" key="1">
    <source>
        <dbReference type="SAM" id="Coils"/>
    </source>
</evidence>
<evidence type="ECO:0000313" key="2">
    <source>
        <dbReference type="EMBL" id="KAK9990592.1"/>
    </source>
</evidence>
<sequence>MLPRAQEPFSAEELGVLSGIPPHELMGRHIHKLIQVLGESLHLTTEYLTHETKIASAVSKVEALEAKNSKLKKDLIVAMDEANTIKEKAKALGDDLKAERQLTLEKDE</sequence>
<accession>A0AAW2BZ59</accession>
<proteinExistence type="predicted"/>
<gene>
    <name evidence="2" type="ORF">SO802_025577</name>
</gene>
<reference evidence="2 3" key="1">
    <citation type="submission" date="2024-01" db="EMBL/GenBank/DDBJ databases">
        <title>A telomere-to-telomere, gap-free genome of sweet tea (Lithocarpus litseifolius).</title>
        <authorList>
            <person name="Zhou J."/>
        </authorList>
    </citation>
    <scope>NUCLEOTIDE SEQUENCE [LARGE SCALE GENOMIC DNA]</scope>
    <source>
        <strain evidence="2">Zhou-2022a</strain>
        <tissue evidence="2">Leaf</tissue>
    </source>
</reference>